<feature type="compositionally biased region" description="Basic and acidic residues" evidence="1">
    <location>
        <begin position="75"/>
        <end position="84"/>
    </location>
</feature>
<name>A0A812MQR2_9DINO</name>
<comment type="caution">
    <text evidence="2">The sequence shown here is derived from an EMBL/GenBank/DDBJ whole genome shotgun (WGS) entry which is preliminary data.</text>
</comment>
<dbReference type="EMBL" id="CAJNDS010001657">
    <property type="protein sequence ID" value="CAE7270483.1"/>
    <property type="molecule type" value="Genomic_DNA"/>
</dbReference>
<evidence type="ECO:0000313" key="2">
    <source>
        <dbReference type="EMBL" id="CAE7270483.1"/>
    </source>
</evidence>
<gene>
    <name evidence="2" type="ORF">SNAT2548_LOCUS14352</name>
</gene>
<feature type="compositionally biased region" description="Low complexity" evidence="1">
    <location>
        <begin position="50"/>
        <end position="63"/>
    </location>
</feature>
<sequence length="208" mass="23188">MLDHPCLPCLAGALCLIGWRQAKARLKNDKAGVSSQPPAKAEQPDPKPPKQQQQPKEQAQEAPSKPSKPAFQSRSEAEVKQSVDTWDKQLHSRAHSFYRGEEQNLSAVLETLARATDKTSDPILKDQCCLWHGEVGEVKHTKHATIKMAKPGGREASVTYVSRVLIFLFASDEGFDRWMKLPKKPFKMRCGNQLCVSLACITEECHPS</sequence>
<proteinExistence type="predicted"/>
<evidence type="ECO:0000256" key="1">
    <source>
        <dbReference type="SAM" id="MobiDB-lite"/>
    </source>
</evidence>
<dbReference type="OrthoDB" id="428485at2759"/>
<evidence type="ECO:0000313" key="3">
    <source>
        <dbReference type="Proteomes" id="UP000604046"/>
    </source>
</evidence>
<organism evidence="2 3">
    <name type="scientific">Symbiodinium natans</name>
    <dbReference type="NCBI Taxonomy" id="878477"/>
    <lineage>
        <taxon>Eukaryota</taxon>
        <taxon>Sar</taxon>
        <taxon>Alveolata</taxon>
        <taxon>Dinophyceae</taxon>
        <taxon>Suessiales</taxon>
        <taxon>Symbiodiniaceae</taxon>
        <taxon>Symbiodinium</taxon>
    </lineage>
</organism>
<keyword evidence="3" id="KW-1185">Reference proteome</keyword>
<accession>A0A812MQR2</accession>
<protein>
    <submittedName>
        <fullName evidence="2">Uncharacterized protein</fullName>
    </submittedName>
</protein>
<dbReference type="Proteomes" id="UP000604046">
    <property type="component" value="Unassembled WGS sequence"/>
</dbReference>
<reference evidence="2" key="1">
    <citation type="submission" date="2021-02" db="EMBL/GenBank/DDBJ databases">
        <authorList>
            <person name="Dougan E. K."/>
            <person name="Rhodes N."/>
            <person name="Thang M."/>
            <person name="Chan C."/>
        </authorList>
    </citation>
    <scope>NUCLEOTIDE SEQUENCE</scope>
</reference>
<feature type="region of interest" description="Disordered" evidence="1">
    <location>
        <begin position="28"/>
        <end position="84"/>
    </location>
</feature>
<dbReference type="AlphaFoldDB" id="A0A812MQR2"/>